<feature type="transmembrane region" description="Helical" evidence="5">
    <location>
        <begin position="185"/>
        <end position="206"/>
    </location>
</feature>
<dbReference type="PANTHER" id="PTHR31465">
    <property type="entry name" value="PROTEIN RTA1-RELATED"/>
    <property type="match status" value="1"/>
</dbReference>
<feature type="transmembrane region" description="Helical" evidence="5">
    <location>
        <begin position="27"/>
        <end position="47"/>
    </location>
</feature>
<evidence type="ECO:0000313" key="6">
    <source>
        <dbReference type="EMBL" id="EGY20854.1"/>
    </source>
</evidence>
<dbReference type="InParanoid" id="G2WXP6"/>
<feature type="transmembrane region" description="Helical" evidence="5">
    <location>
        <begin position="140"/>
        <end position="164"/>
    </location>
</feature>
<dbReference type="OMA" id="MISKKWM"/>
<keyword evidence="7" id="KW-1185">Reference proteome</keyword>
<dbReference type="RefSeq" id="XP_009651326.1">
    <property type="nucleotide sequence ID" value="XM_009653031.1"/>
</dbReference>
<keyword evidence="2 5" id="KW-0812">Transmembrane</keyword>
<evidence type="ECO:0000256" key="3">
    <source>
        <dbReference type="ARBA" id="ARBA00022989"/>
    </source>
</evidence>
<organism evidence="6 7">
    <name type="scientific">Verticillium dahliae (strain VdLs.17 / ATCC MYA-4575 / FGSC 10137)</name>
    <name type="common">Verticillium wilt</name>
    <dbReference type="NCBI Taxonomy" id="498257"/>
    <lineage>
        <taxon>Eukaryota</taxon>
        <taxon>Fungi</taxon>
        <taxon>Dikarya</taxon>
        <taxon>Ascomycota</taxon>
        <taxon>Pezizomycotina</taxon>
        <taxon>Sordariomycetes</taxon>
        <taxon>Hypocreomycetidae</taxon>
        <taxon>Glomerellales</taxon>
        <taxon>Plectosphaerellaceae</taxon>
        <taxon>Verticillium</taxon>
    </lineage>
</organism>
<name>G2WXP6_VERDV</name>
<dbReference type="HOGENOM" id="CLU_033465_3_1_1"/>
<feature type="transmembrane region" description="Helical" evidence="5">
    <location>
        <begin position="59"/>
        <end position="82"/>
    </location>
</feature>
<dbReference type="InterPro" id="IPR007568">
    <property type="entry name" value="RTA1"/>
</dbReference>
<sequence>MAGAIIFTLLFFGTTTAHFYQLFRGRTWFMIPLAIGGILEFIGYAARARSSQESPDWTLGPYIVQALLILIAPALFAATIYMQLGRIVTLVHGEGYTLIRKTWMTKIFVCGDILPFMVQSAGGGLQATGGASSLEMGANITVAGLFIQLLFFGIFIVVAVSFHLKVRRYPTVVTRGTTPWERHMMALFLSSLLIMVRSIFRVVEYLQGFDGYLLSHEAYLYVFDALLMWLAMILFNWLHPAEILSVRVGNPSKATRDRYAMGPVSPSHRRLRSDVV</sequence>
<dbReference type="GeneID" id="20703841"/>
<keyword evidence="4 5" id="KW-0472">Membrane</keyword>
<dbReference type="Pfam" id="PF04479">
    <property type="entry name" value="RTA1"/>
    <property type="match status" value="1"/>
</dbReference>
<evidence type="ECO:0000313" key="7">
    <source>
        <dbReference type="Proteomes" id="UP000001611"/>
    </source>
</evidence>
<evidence type="ECO:0000256" key="2">
    <source>
        <dbReference type="ARBA" id="ARBA00022692"/>
    </source>
</evidence>
<evidence type="ECO:0008006" key="8">
    <source>
        <dbReference type="Google" id="ProtNLM"/>
    </source>
</evidence>
<protein>
    <recommendedName>
        <fullName evidence="8">RTM1 protein</fullName>
    </recommendedName>
</protein>
<accession>G2WXP6</accession>
<dbReference type="AlphaFoldDB" id="G2WXP6"/>
<reference evidence="6 7" key="1">
    <citation type="submission" date="2008-03" db="EMBL/GenBank/DDBJ databases">
        <title>The Genome Sequence of Verticillium dahliae VdLs.17.</title>
        <authorList>
            <consortium name="The Broad Institute Genome Sequencing Platform"/>
            <person name="Ma L.-J.J."/>
            <person name="Klosterman S.J."/>
            <person name="Subbarao K."/>
            <person name="Dobinson K."/>
            <person name="Veronese P."/>
            <person name="Kang S."/>
            <person name="Gold S.E."/>
            <person name="Young S."/>
            <person name="Jaffe D."/>
            <person name="Gnerre S."/>
            <person name="Berlin A."/>
            <person name="Heiman D."/>
            <person name="Hepburn T."/>
            <person name="Sykes S."/>
            <person name="Alvarado L."/>
            <person name="Kodira C.D."/>
            <person name="Lander E."/>
            <person name="Galagan J."/>
            <person name="Nusbaum C."/>
            <person name="Birren B."/>
        </authorList>
    </citation>
    <scope>NUCLEOTIDE SEQUENCE [LARGE SCALE GENOMIC DNA]</scope>
    <source>
        <strain evidence="7">VdLs.17 / ATCC MYA-4575 / FGSC 10137</strain>
    </source>
</reference>
<evidence type="ECO:0000256" key="5">
    <source>
        <dbReference type="SAM" id="Phobius"/>
    </source>
</evidence>
<comment type="subcellular location">
    <subcellularLocation>
        <location evidence="1">Membrane</location>
        <topology evidence="1">Multi-pass membrane protein</topology>
    </subcellularLocation>
</comment>
<dbReference type="Proteomes" id="UP000001611">
    <property type="component" value="Chromosome 3"/>
</dbReference>
<evidence type="ECO:0000256" key="1">
    <source>
        <dbReference type="ARBA" id="ARBA00004141"/>
    </source>
</evidence>
<feature type="transmembrane region" description="Helical" evidence="5">
    <location>
        <begin position="218"/>
        <end position="238"/>
    </location>
</feature>
<dbReference type="FunCoup" id="G2WXP6">
    <property type="interactions" value="19"/>
</dbReference>
<evidence type="ECO:0000256" key="4">
    <source>
        <dbReference type="ARBA" id="ARBA00023136"/>
    </source>
</evidence>
<gene>
    <name evidence="6" type="ORF">VDAG_02378</name>
</gene>
<keyword evidence="3 5" id="KW-1133">Transmembrane helix</keyword>
<dbReference type="EMBL" id="DS572698">
    <property type="protein sequence ID" value="EGY20854.1"/>
    <property type="molecule type" value="Genomic_DNA"/>
</dbReference>
<dbReference type="GO" id="GO:0016020">
    <property type="term" value="C:membrane"/>
    <property type="evidence" value="ECO:0007669"/>
    <property type="project" value="UniProtKB-SubCell"/>
</dbReference>
<dbReference type="KEGG" id="vda:VDAG_02378"/>
<dbReference type="PANTHER" id="PTHR31465:SF1">
    <property type="entry name" value="PROTEIN RTA1-RELATED"/>
    <property type="match status" value="1"/>
</dbReference>
<dbReference type="eggNOG" id="ENOG502QURG">
    <property type="taxonomic scope" value="Eukaryota"/>
</dbReference>
<proteinExistence type="predicted"/>